<comment type="caution">
    <text evidence="4">The sequence shown here is derived from an EMBL/GenBank/DDBJ whole genome shotgun (WGS) entry which is preliminary data.</text>
</comment>
<reference evidence="3 6" key="2">
    <citation type="submission" date="2019-11" db="EMBL/GenBank/DDBJ databases">
        <title>Green- and brown-colored morphotypes of Chlorobia in the stratified aquatic ecosystems of Kandalaksha Gulf (White Sea): A model for study of the accessory genome evolution.</title>
        <authorList>
            <person name="Grouzdev D.S."/>
        </authorList>
    </citation>
    <scope>NUCLEOTIDE SEQUENCE [LARGE SCALE GENOMIC DNA]</scope>
    <source>
        <strain evidence="3 6">ZM</strain>
    </source>
</reference>
<dbReference type="Gene3D" id="3.40.50.2020">
    <property type="match status" value="1"/>
</dbReference>
<dbReference type="InterPro" id="IPR000836">
    <property type="entry name" value="PRTase_dom"/>
</dbReference>
<dbReference type="CDD" id="cd06223">
    <property type="entry name" value="PRTases_typeI"/>
    <property type="match status" value="1"/>
</dbReference>
<dbReference type="PANTHER" id="PTHR47505">
    <property type="entry name" value="DNA UTILIZATION PROTEIN YHGH"/>
    <property type="match status" value="1"/>
</dbReference>
<dbReference type="InterPro" id="IPR029057">
    <property type="entry name" value="PRTase-like"/>
</dbReference>
<dbReference type="RefSeq" id="WP_011889543.1">
    <property type="nucleotide sequence ID" value="NZ_RXYJ01000003.1"/>
</dbReference>
<protein>
    <submittedName>
        <fullName evidence="4">ComF family protein</fullName>
    </submittedName>
</protein>
<organism evidence="4 5">
    <name type="scientific">Chlorobium phaeovibrioides</name>
    <dbReference type="NCBI Taxonomy" id="1094"/>
    <lineage>
        <taxon>Bacteria</taxon>
        <taxon>Pseudomonadati</taxon>
        <taxon>Chlorobiota</taxon>
        <taxon>Chlorobiia</taxon>
        <taxon>Chlorobiales</taxon>
        <taxon>Chlorobiaceae</taxon>
        <taxon>Chlorobium/Pelodictyon group</taxon>
        <taxon>Chlorobium</taxon>
    </lineage>
</organism>
<dbReference type="EMBL" id="WUBZ01000001">
    <property type="protein sequence ID" value="MWV53560.1"/>
    <property type="molecule type" value="Genomic_DNA"/>
</dbReference>
<dbReference type="Proteomes" id="UP000279908">
    <property type="component" value="Unassembled WGS sequence"/>
</dbReference>
<evidence type="ECO:0000313" key="5">
    <source>
        <dbReference type="Proteomes" id="UP000279908"/>
    </source>
</evidence>
<dbReference type="AlphaFoldDB" id="A0A3S0NIZ0"/>
<evidence type="ECO:0000259" key="2">
    <source>
        <dbReference type="Pfam" id="PF00156"/>
    </source>
</evidence>
<dbReference type="OMA" id="GYNQSEC"/>
<evidence type="ECO:0000313" key="6">
    <source>
        <dbReference type="Proteomes" id="UP000489351"/>
    </source>
</evidence>
<keyword evidence="6" id="KW-1185">Reference proteome</keyword>
<dbReference type="SUPFAM" id="SSF53271">
    <property type="entry name" value="PRTase-like"/>
    <property type="match status" value="1"/>
</dbReference>
<gene>
    <name evidence="4" type="ORF">EKD02_05990</name>
    <name evidence="3" type="ORF">GJ685_00600</name>
</gene>
<dbReference type="Pfam" id="PF00156">
    <property type="entry name" value="Pribosyltran"/>
    <property type="match status" value="1"/>
</dbReference>
<accession>A0A3S0NIZ0</accession>
<dbReference type="InterPro" id="IPR051910">
    <property type="entry name" value="ComF/GntX_DNA_util-trans"/>
</dbReference>
<sequence length="230" mass="24719">MPDSLLHLLLPNVCAVCNRLLVEGESGFCRSCRAEFDPFALSTEGEGMLRSTIAARFGSSFAFERGWCSYLFHKNSPLQSALHSMKYGGLFSLGRVFGRELGELVAASGSAEEIDCVVPVPLHPLKKIERTYNQSEVIALPLARRIERPMMGHVLRRKRSTRSQTGLSAGERRVNLEGAFKAVGDVGGMHVLLVDDVVTTGSTMAAASKALLGAGAARISLASVALALKE</sequence>
<proteinExistence type="inferred from homology"/>
<feature type="domain" description="Phosphoribosyltransferase" evidence="2">
    <location>
        <begin position="137"/>
        <end position="225"/>
    </location>
</feature>
<evidence type="ECO:0000256" key="1">
    <source>
        <dbReference type="ARBA" id="ARBA00008007"/>
    </source>
</evidence>
<evidence type="ECO:0000313" key="4">
    <source>
        <dbReference type="EMBL" id="RTY37847.1"/>
    </source>
</evidence>
<dbReference type="PANTHER" id="PTHR47505:SF1">
    <property type="entry name" value="DNA UTILIZATION PROTEIN YHGH"/>
    <property type="match status" value="1"/>
</dbReference>
<evidence type="ECO:0000313" key="3">
    <source>
        <dbReference type="EMBL" id="MWV53560.1"/>
    </source>
</evidence>
<reference evidence="4 5" key="1">
    <citation type="submission" date="2018-12" db="EMBL/GenBank/DDBJ databases">
        <authorList>
            <person name="Lunina O.N."/>
            <person name="Grouzdev D.S."/>
            <person name="Gorlenko V.M."/>
            <person name="Savvichev A.S."/>
        </authorList>
    </citation>
    <scope>NUCLEOTIDE SEQUENCE [LARGE SCALE GENOMIC DNA]</scope>
    <source>
        <strain evidence="4 5">BrKhr-17</strain>
    </source>
</reference>
<comment type="similarity">
    <text evidence="1">Belongs to the ComF/GntX family.</text>
</comment>
<dbReference type="Proteomes" id="UP000489351">
    <property type="component" value="Unassembled WGS sequence"/>
</dbReference>
<name>A0A3S0NIZ0_CHLPH</name>
<dbReference type="EMBL" id="RXYK01000007">
    <property type="protein sequence ID" value="RTY37847.1"/>
    <property type="molecule type" value="Genomic_DNA"/>
</dbReference>